<organism evidence="1 2">
    <name type="scientific">Paenibacillus turicensis</name>
    <dbReference type="NCBI Taxonomy" id="160487"/>
    <lineage>
        <taxon>Bacteria</taxon>
        <taxon>Bacillati</taxon>
        <taxon>Bacillota</taxon>
        <taxon>Bacilli</taxon>
        <taxon>Bacillales</taxon>
        <taxon>Paenibacillaceae</taxon>
        <taxon>Paenibacillus</taxon>
    </lineage>
</organism>
<dbReference type="EMBL" id="JAGGKG010000006">
    <property type="protein sequence ID" value="MBP1905049.1"/>
    <property type="molecule type" value="Genomic_DNA"/>
</dbReference>
<name>A0ABS4FR36_9BACL</name>
<proteinExistence type="predicted"/>
<reference evidence="1 2" key="1">
    <citation type="submission" date="2021-03" db="EMBL/GenBank/DDBJ databases">
        <title>Genomic Encyclopedia of Type Strains, Phase IV (KMG-IV): sequencing the most valuable type-strain genomes for metagenomic binning, comparative biology and taxonomic classification.</title>
        <authorList>
            <person name="Goeker M."/>
        </authorList>
    </citation>
    <scope>NUCLEOTIDE SEQUENCE [LARGE SCALE GENOMIC DNA]</scope>
    <source>
        <strain evidence="1 2">DSM 14349</strain>
    </source>
</reference>
<dbReference type="Proteomes" id="UP001519272">
    <property type="component" value="Unassembled WGS sequence"/>
</dbReference>
<evidence type="ECO:0000313" key="1">
    <source>
        <dbReference type="EMBL" id="MBP1905049.1"/>
    </source>
</evidence>
<accession>A0ABS4FR36</accession>
<sequence>MPNAVAEGAESRTGVRVSLLGRKKTLRQESLCRIPAGMMNPLVRRSINAIPLFNFELNNSYDSLR</sequence>
<protein>
    <submittedName>
        <fullName evidence="1">Uncharacterized protein</fullName>
    </submittedName>
</protein>
<gene>
    <name evidence="1" type="ORF">J2Z32_001674</name>
</gene>
<keyword evidence="2" id="KW-1185">Reference proteome</keyword>
<evidence type="ECO:0000313" key="2">
    <source>
        <dbReference type="Proteomes" id="UP001519272"/>
    </source>
</evidence>
<comment type="caution">
    <text evidence="1">The sequence shown here is derived from an EMBL/GenBank/DDBJ whole genome shotgun (WGS) entry which is preliminary data.</text>
</comment>